<feature type="compositionally biased region" description="Polar residues" evidence="1">
    <location>
        <begin position="129"/>
        <end position="139"/>
    </location>
</feature>
<reference evidence="3" key="2">
    <citation type="journal article" date="2017" name="Front. Cell. Infect. Microbiol.">
        <title>Analysis of the Salivary Gland Transcriptome of Unfed and Partially Fed Amblyomma sculptum Ticks and Descriptive Proteome of the Saliva.</title>
        <authorList>
            <person name="Esteves E."/>
            <person name="Maruyama S.R."/>
            <person name="Kawahara R."/>
            <person name="Fujita A."/>
            <person name="Martins L.A."/>
            <person name="Righi A.A."/>
            <person name="Costa F.B."/>
            <person name="Palmisano G."/>
            <person name="Labruna M.B."/>
            <person name="Sa-Nunes A."/>
            <person name="Ribeiro J.M.C."/>
            <person name="Fogaca A.C."/>
        </authorList>
    </citation>
    <scope>NUCLEOTIDE SEQUENCE</scope>
</reference>
<dbReference type="AlphaFoldDB" id="A0A1E1XVF1"/>
<reference evidence="3" key="1">
    <citation type="submission" date="2016-09" db="EMBL/GenBank/DDBJ databases">
        <authorList>
            <person name="Capua I."/>
            <person name="De Benedictis P."/>
            <person name="Joannis T."/>
            <person name="Lombin L.H."/>
            <person name="Cattoli G."/>
        </authorList>
    </citation>
    <scope>NUCLEOTIDE SEQUENCE</scope>
</reference>
<evidence type="ECO:0000256" key="2">
    <source>
        <dbReference type="SAM" id="SignalP"/>
    </source>
</evidence>
<proteinExistence type="evidence at transcript level"/>
<feature type="signal peptide" evidence="2">
    <location>
        <begin position="1"/>
        <end position="26"/>
    </location>
</feature>
<dbReference type="EMBL" id="GFAA01000318">
    <property type="protein sequence ID" value="JAU03117.1"/>
    <property type="molecule type" value="mRNA"/>
</dbReference>
<feature type="region of interest" description="Disordered" evidence="1">
    <location>
        <begin position="129"/>
        <end position="167"/>
    </location>
</feature>
<evidence type="ECO:0000313" key="3">
    <source>
        <dbReference type="EMBL" id="JAU03117.1"/>
    </source>
</evidence>
<accession>A0A1E1XVF1</accession>
<feature type="region of interest" description="Disordered" evidence="1">
    <location>
        <begin position="48"/>
        <end position="75"/>
    </location>
</feature>
<keyword evidence="2" id="KW-0732">Signal</keyword>
<organism evidence="3">
    <name type="scientific">Amblyomma sculptum</name>
    <name type="common">Tick</name>
    <dbReference type="NCBI Taxonomy" id="1581419"/>
    <lineage>
        <taxon>Eukaryota</taxon>
        <taxon>Metazoa</taxon>
        <taxon>Ecdysozoa</taxon>
        <taxon>Arthropoda</taxon>
        <taxon>Chelicerata</taxon>
        <taxon>Arachnida</taxon>
        <taxon>Acari</taxon>
        <taxon>Parasitiformes</taxon>
        <taxon>Ixodida</taxon>
        <taxon>Ixodoidea</taxon>
        <taxon>Ixodidae</taxon>
        <taxon>Amblyomminae</taxon>
        <taxon>Amblyomma</taxon>
    </lineage>
</organism>
<name>A0A1E1XVF1_AMBSC</name>
<feature type="non-terminal residue" evidence="3">
    <location>
        <position position="167"/>
    </location>
</feature>
<evidence type="ECO:0000256" key="1">
    <source>
        <dbReference type="SAM" id="MobiDB-lite"/>
    </source>
</evidence>
<sequence length="167" mass="17922">MSFSSFMAFPMSPLIFILPLMNAAVGFRLPANILSRLSLSMVKVTSGELPSDGRPLAALPWPDRRSTKKSSPPLTWKRNSPPVWLTSSGLRLLPIFCRMPSMPSPEEPSEGAAAGCGLVPMPSVDTCSWSNSARTSSGMKKSGCSLEPGTHEYCSKSLTPSSRSSRS</sequence>
<protein>
    <submittedName>
        <fullName evidence="3">Putative secreted protein</fullName>
    </submittedName>
</protein>
<feature type="chain" id="PRO_5009116328" evidence="2">
    <location>
        <begin position="27"/>
        <end position="167"/>
    </location>
</feature>